<dbReference type="PANTHER" id="PTHR12526">
    <property type="entry name" value="GLYCOSYLTRANSFERASE"/>
    <property type="match status" value="1"/>
</dbReference>
<proteinExistence type="predicted"/>
<protein>
    <submittedName>
        <fullName evidence="3">Glycosyltransferase</fullName>
        <ecNumber evidence="3">2.4.1.-</ecNumber>
    </submittedName>
</protein>
<dbReference type="Pfam" id="PF13439">
    <property type="entry name" value="Glyco_transf_4"/>
    <property type="match status" value="1"/>
</dbReference>
<dbReference type="EC" id="2.4.1.-" evidence="3"/>
<dbReference type="AlphaFoldDB" id="A0A1W1BI14"/>
<evidence type="ECO:0000313" key="3">
    <source>
        <dbReference type="EMBL" id="SFV53167.1"/>
    </source>
</evidence>
<feature type="domain" description="Glycosyltransferase subfamily 4-like N-terminal" evidence="2">
    <location>
        <begin position="62"/>
        <end position="161"/>
    </location>
</feature>
<dbReference type="PANTHER" id="PTHR12526:SF630">
    <property type="entry name" value="GLYCOSYLTRANSFERASE"/>
    <property type="match status" value="1"/>
</dbReference>
<name>A0A1W1BI14_9ZZZZ</name>
<reference evidence="3" key="1">
    <citation type="submission" date="2016-10" db="EMBL/GenBank/DDBJ databases">
        <authorList>
            <person name="de Groot N.N."/>
        </authorList>
    </citation>
    <scope>NUCLEOTIDE SEQUENCE</scope>
</reference>
<dbReference type="CDD" id="cd03801">
    <property type="entry name" value="GT4_PimA-like"/>
    <property type="match status" value="1"/>
</dbReference>
<dbReference type="InterPro" id="IPR028098">
    <property type="entry name" value="Glyco_trans_4-like_N"/>
</dbReference>
<accession>A0A1W1BI14</accession>
<evidence type="ECO:0000259" key="1">
    <source>
        <dbReference type="Pfam" id="PF00534"/>
    </source>
</evidence>
<dbReference type="InterPro" id="IPR001296">
    <property type="entry name" value="Glyco_trans_1"/>
</dbReference>
<dbReference type="Gene3D" id="3.40.50.2000">
    <property type="entry name" value="Glycogen Phosphorylase B"/>
    <property type="match status" value="2"/>
</dbReference>
<feature type="domain" description="Glycosyl transferase family 1" evidence="1">
    <location>
        <begin position="167"/>
        <end position="327"/>
    </location>
</feature>
<dbReference type="SUPFAM" id="SSF53756">
    <property type="entry name" value="UDP-Glycosyltransferase/glycogen phosphorylase"/>
    <property type="match status" value="1"/>
</dbReference>
<keyword evidence="3" id="KW-0328">Glycosyltransferase</keyword>
<keyword evidence="3" id="KW-0808">Transferase</keyword>
<sequence length="349" mass="40189">MKILLLFSGDGIGGAEKSLTRMVSNNSDENITYQVATFSQVGDWSKWAESLNLNPICFKFSFYSLVKTIRKKEFDIIYIIGFRLAVYLRFLRVFFPKIKLIQGVRWNPASESKLDKYFRFVERYFSYFLDGFITNSKIAKQQLINLGIKNNKIEVIYNGFEINSSFKNDFVRKKQVITVANLSERKGHIAYLSSIKNVLEKHSDTQFLFVGRDDSNGLVERKIKQMNLEKNVFCLGFRDDIPELLQQSSVFVLPSKYGEGCPTSILEAFACKLPVIAYAVDGIVELVDDGKDGFLCDKNNIETMSQSIIELLENPKKAQQFAELGYKKVKENFTIKNMLDKHNNFFKRC</sequence>
<dbReference type="EMBL" id="FPHJ01000010">
    <property type="protein sequence ID" value="SFV53167.1"/>
    <property type="molecule type" value="Genomic_DNA"/>
</dbReference>
<dbReference type="Pfam" id="PF00534">
    <property type="entry name" value="Glycos_transf_1"/>
    <property type="match status" value="1"/>
</dbReference>
<gene>
    <name evidence="3" type="ORF">MNB_SUP05-5-840</name>
</gene>
<evidence type="ECO:0000259" key="2">
    <source>
        <dbReference type="Pfam" id="PF13439"/>
    </source>
</evidence>
<organism evidence="3">
    <name type="scientific">hydrothermal vent metagenome</name>
    <dbReference type="NCBI Taxonomy" id="652676"/>
    <lineage>
        <taxon>unclassified sequences</taxon>
        <taxon>metagenomes</taxon>
        <taxon>ecological metagenomes</taxon>
    </lineage>
</organism>
<dbReference type="GO" id="GO:0016757">
    <property type="term" value="F:glycosyltransferase activity"/>
    <property type="evidence" value="ECO:0007669"/>
    <property type="project" value="UniProtKB-KW"/>
</dbReference>